<keyword evidence="2" id="KW-0539">Nucleus</keyword>
<comment type="caution">
    <text evidence="4">The sequence shown here is derived from an EMBL/GenBank/DDBJ whole genome shotgun (WGS) entry which is preliminary data.</text>
</comment>
<feature type="domain" description="Chromo" evidence="3">
    <location>
        <begin position="10"/>
        <end position="68"/>
    </location>
</feature>
<protein>
    <recommendedName>
        <fullName evidence="3">Chromo domain-containing protein</fullName>
    </recommendedName>
</protein>
<dbReference type="InterPro" id="IPR023780">
    <property type="entry name" value="Chromo_domain"/>
</dbReference>
<dbReference type="InterPro" id="IPR016197">
    <property type="entry name" value="Chromo-like_dom_sf"/>
</dbReference>
<name>A0AA36H006_CYLNA</name>
<dbReference type="GO" id="GO:0005634">
    <property type="term" value="C:nucleus"/>
    <property type="evidence" value="ECO:0007669"/>
    <property type="project" value="UniProtKB-SubCell"/>
</dbReference>
<dbReference type="SUPFAM" id="SSF54160">
    <property type="entry name" value="Chromo domain-like"/>
    <property type="match status" value="1"/>
</dbReference>
<evidence type="ECO:0000313" key="4">
    <source>
        <dbReference type="EMBL" id="CAJ0601516.1"/>
    </source>
</evidence>
<dbReference type="Gene3D" id="2.40.50.40">
    <property type="match status" value="1"/>
</dbReference>
<proteinExistence type="predicted"/>
<dbReference type="Pfam" id="PF00385">
    <property type="entry name" value="Chromo"/>
    <property type="match status" value="1"/>
</dbReference>
<evidence type="ECO:0000256" key="2">
    <source>
        <dbReference type="ARBA" id="ARBA00023242"/>
    </source>
</evidence>
<organism evidence="4 5">
    <name type="scientific">Cylicocyclus nassatus</name>
    <name type="common">Nematode worm</name>
    <dbReference type="NCBI Taxonomy" id="53992"/>
    <lineage>
        <taxon>Eukaryota</taxon>
        <taxon>Metazoa</taxon>
        <taxon>Ecdysozoa</taxon>
        <taxon>Nematoda</taxon>
        <taxon>Chromadorea</taxon>
        <taxon>Rhabditida</taxon>
        <taxon>Rhabditina</taxon>
        <taxon>Rhabditomorpha</taxon>
        <taxon>Strongyloidea</taxon>
        <taxon>Strongylidae</taxon>
        <taxon>Cylicocyclus</taxon>
    </lineage>
</organism>
<dbReference type="CDD" id="cd00024">
    <property type="entry name" value="CD_CSD"/>
    <property type="match status" value="1"/>
</dbReference>
<dbReference type="PANTHER" id="PTHR22812">
    <property type="entry name" value="CHROMOBOX PROTEIN"/>
    <property type="match status" value="1"/>
</dbReference>
<reference evidence="4" key="1">
    <citation type="submission" date="2023-07" db="EMBL/GenBank/DDBJ databases">
        <authorList>
            <consortium name="CYATHOMIX"/>
        </authorList>
    </citation>
    <scope>NUCLEOTIDE SEQUENCE</scope>
    <source>
        <strain evidence="4">N/A</strain>
    </source>
</reference>
<keyword evidence="5" id="KW-1185">Reference proteome</keyword>
<evidence type="ECO:0000313" key="5">
    <source>
        <dbReference type="Proteomes" id="UP001176961"/>
    </source>
</evidence>
<evidence type="ECO:0000256" key="1">
    <source>
        <dbReference type="ARBA" id="ARBA00004123"/>
    </source>
</evidence>
<evidence type="ECO:0000259" key="3">
    <source>
        <dbReference type="PROSITE" id="PS50013"/>
    </source>
</evidence>
<dbReference type="Proteomes" id="UP001176961">
    <property type="component" value="Unassembled WGS sequence"/>
</dbReference>
<dbReference type="PROSITE" id="PS50013">
    <property type="entry name" value="CHROMO_2"/>
    <property type="match status" value="1"/>
</dbReference>
<comment type="subcellular location">
    <subcellularLocation>
        <location evidence="1">Nucleus</location>
    </subcellularLocation>
</comment>
<accession>A0AA36H006</accession>
<sequence length="194" mass="22505">MSSEEIRVYYIVEKILDTRINRGEREYLILWKGFSREEATWESAKHCECPEAIAAFHRKRRAARFSESPTWKKPYPLRKKAKTSRRCMRLTRSTTVSKGYDDKNDLDEVDAIMAEEKTDAKSNQVQEGKKIAALLNARREGGELVYTVLYQGKGPRKERIDSVPSSVLRKDANEDFLDCLEEYALANCENRVFV</sequence>
<dbReference type="EMBL" id="CATQJL010000305">
    <property type="protein sequence ID" value="CAJ0601516.1"/>
    <property type="molecule type" value="Genomic_DNA"/>
</dbReference>
<dbReference type="AlphaFoldDB" id="A0AA36H006"/>
<gene>
    <name evidence="4" type="ORF">CYNAS_LOCUS13499</name>
</gene>
<dbReference type="InterPro" id="IPR000953">
    <property type="entry name" value="Chromo/chromo_shadow_dom"/>
</dbReference>
<dbReference type="SMART" id="SM00298">
    <property type="entry name" value="CHROMO"/>
    <property type="match status" value="1"/>
</dbReference>
<dbReference type="InterPro" id="IPR051219">
    <property type="entry name" value="Heterochromatin_chromo-domain"/>
</dbReference>